<keyword evidence="4 8" id="KW-0418">Kinase</keyword>
<evidence type="ECO:0000256" key="4">
    <source>
        <dbReference type="ARBA" id="ARBA00022777"/>
    </source>
</evidence>
<keyword evidence="11" id="KW-1185">Reference proteome</keyword>
<dbReference type="RefSeq" id="WP_263371385.1">
    <property type="nucleotide sequence ID" value="NZ_JAGSYD010000003.1"/>
</dbReference>
<comment type="caution">
    <text evidence="10">The sequence shown here is derived from an EMBL/GenBank/DDBJ whole genome shotgun (WGS) entry which is preliminary data.</text>
</comment>
<dbReference type="EC" id="2.7.4.25" evidence="8"/>
<dbReference type="PANTHER" id="PTHR21299:SF2">
    <property type="entry name" value="CYTIDYLATE KINASE"/>
    <property type="match status" value="1"/>
</dbReference>
<protein>
    <recommendedName>
        <fullName evidence="8">Cytidylate kinase</fullName>
        <shortName evidence="8">CK</shortName>
        <ecNumber evidence="8">2.7.4.25</ecNumber>
    </recommendedName>
    <alternativeName>
        <fullName evidence="8">Cytidine monophosphate kinase</fullName>
        <shortName evidence="8">CMP kinase</shortName>
    </alternativeName>
</protein>
<dbReference type="HAMAP" id="MF_00238">
    <property type="entry name" value="Cytidyl_kinase_type1"/>
    <property type="match status" value="1"/>
</dbReference>
<accession>A0ABW1Z6B5</accession>
<dbReference type="NCBIfam" id="TIGR00017">
    <property type="entry name" value="cmk"/>
    <property type="match status" value="1"/>
</dbReference>
<keyword evidence="3 8" id="KW-0547">Nucleotide-binding</keyword>
<dbReference type="Pfam" id="PF02224">
    <property type="entry name" value="Cytidylate_kin"/>
    <property type="match status" value="1"/>
</dbReference>
<dbReference type="InterPro" id="IPR027417">
    <property type="entry name" value="P-loop_NTPase"/>
</dbReference>
<evidence type="ECO:0000256" key="2">
    <source>
        <dbReference type="ARBA" id="ARBA00022679"/>
    </source>
</evidence>
<dbReference type="PANTHER" id="PTHR21299">
    <property type="entry name" value="CYTIDYLATE KINASE/PANTOATE-BETA-ALANINE LIGASE"/>
    <property type="match status" value="1"/>
</dbReference>
<keyword evidence="5 8" id="KW-0067">ATP-binding</keyword>
<evidence type="ECO:0000313" key="10">
    <source>
        <dbReference type="EMBL" id="MFC6644984.1"/>
    </source>
</evidence>
<keyword evidence="2 8" id="KW-0808">Transferase</keyword>
<dbReference type="Gene3D" id="3.40.50.300">
    <property type="entry name" value="P-loop containing nucleotide triphosphate hydrolases"/>
    <property type="match status" value="1"/>
</dbReference>
<dbReference type="GO" id="GO:0016301">
    <property type="term" value="F:kinase activity"/>
    <property type="evidence" value="ECO:0007669"/>
    <property type="project" value="UniProtKB-KW"/>
</dbReference>
<dbReference type="SUPFAM" id="SSF52540">
    <property type="entry name" value="P-loop containing nucleoside triphosphate hydrolases"/>
    <property type="match status" value="1"/>
</dbReference>
<comment type="subcellular location">
    <subcellularLocation>
        <location evidence="8">Cytoplasm</location>
    </subcellularLocation>
</comment>
<evidence type="ECO:0000256" key="3">
    <source>
        <dbReference type="ARBA" id="ARBA00022741"/>
    </source>
</evidence>
<reference evidence="11" key="1">
    <citation type="journal article" date="2019" name="Int. J. Syst. Evol. Microbiol.">
        <title>The Global Catalogue of Microorganisms (GCM) 10K type strain sequencing project: providing services to taxonomists for standard genome sequencing and annotation.</title>
        <authorList>
            <consortium name="The Broad Institute Genomics Platform"/>
            <consortium name="The Broad Institute Genome Sequencing Center for Infectious Disease"/>
            <person name="Wu L."/>
            <person name="Ma J."/>
        </authorList>
    </citation>
    <scope>NUCLEOTIDE SEQUENCE [LARGE SCALE GENOMIC DNA]</scope>
    <source>
        <strain evidence="11">CGMCC 1.16026</strain>
    </source>
</reference>
<gene>
    <name evidence="8 10" type="primary">cmk</name>
    <name evidence="10" type="ORF">ACFQBQ_05130</name>
</gene>
<dbReference type="EMBL" id="JBHSWI010000001">
    <property type="protein sequence ID" value="MFC6644984.1"/>
    <property type="molecule type" value="Genomic_DNA"/>
</dbReference>
<comment type="similarity">
    <text evidence="1 8">Belongs to the cytidylate kinase family. Type 1 subfamily.</text>
</comment>
<evidence type="ECO:0000313" key="11">
    <source>
        <dbReference type="Proteomes" id="UP001596391"/>
    </source>
</evidence>
<evidence type="ECO:0000259" key="9">
    <source>
        <dbReference type="Pfam" id="PF02224"/>
    </source>
</evidence>
<dbReference type="CDD" id="cd02020">
    <property type="entry name" value="CMPK"/>
    <property type="match status" value="1"/>
</dbReference>
<evidence type="ECO:0000256" key="6">
    <source>
        <dbReference type="ARBA" id="ARBA00047615"/>
    </source>
</evidence>
<dbReference type="InterPro" id="IPR011994">
    <property type="entry name" value="Cytidylate_kinase_dom"/>
</dbReference>
<evidence type="ECO:0000256" key="7">
    <source>
        <dbReference type="ARBA" id="ARBA00048478"/>
    </source>
</evidence>
<feature type="binding site" evidence="8">
    <location>
        <begin position="25"/>
        <end position="33"/>
    </location>
    <ligand>
        <name>ATP</name>
        <dbReference type="ChEBI" id="CHEBI:30616"/>
    </ligand>
</feature>
<sequence>MHVESEQKNSTGAARRERPVVAIDGPAGAGKSTMAAHLARRFGFLNLETGAMYRALALKAIDNDLDFADADEMLQLATRTTIKLEPQLEGNRVLLDGVDVSRRVRDGDVTAAASKISVHPPIRVWMVDQQRALGNSGGVVMEGRDIGTVVFPDAEVKIFLDAAPEVRGNRRYKQTGSDDAKVTEESLVKELKERDERDRNRADSPLKPADDAVILDSTGLTLEQVLEKAETIVREHLATAGLHHS</sequence>
<comment type="catalytic activity">
    <reaction evidence="7 8">
        <text>CMP + ATP = CDP + ADP</text>
        <dbReference type="Rhea" id="RHEA:11600"/>
        <dbReference type="ChEBI" id="CHEBI:30616"/>
        <dbReference type="ChEBI" id="CHEBI:58069"/>
        <dbReference type="ChEBI" id="CHEBI:60377"/>
        <dbReference type="ChEBI" id="CHEBI:456216"/>
        <dbReference type="EC" id="2.7.4.25"/>
    </reaction>
</comment>
<comment type="catalytic activity">
    <reaction evidence="6 8">
        <text>dCMP + ATP = dCDP + ADP</text>
        <dbReference type="Rhea" id="RHEA:25094"/>
        <dbReference type="ChEBI" id="CHEBI:30616"/>
        <dbReference type="ChEBI" id="CHEBI:57566"/>
        <dbReference type="ChEBI" id="CHEBI:58593"/>
        <dbReference type="ChEBI" id="CHEBI:456216"/>
        <dbReference type="EC" id="2.7.4.25"/>
    </reaction>
</comment>
<dbReference type="InterPro" id="IPR003136">
    <property type="entry name" value="Cytidylate_kin"/>
</dbReference>
<keyword evidence="8" id="KW-0963">Cytoplasm</keyword>
<organism evidence="10 11">
    <name type="scientific">Granulicella cerasi</name>
    <dbReference type="NCBI Taxonomy" id="741063"/>
    <lineage>
        <taxon>Bacteria</taxon>
        <taxon>Pseudomonadati</taxon>
        <taxon>Acidobacteriota</taxon>
        <taxon>Terriglobia</taxon>
        <taxon>Terriglobales</taxon>
        <taxon>Acidobacteriaceae</taxon>
        <taxon>Granulicella</taxon>
    </lineage>
</organism>
<evidence type="ECO:0000256" key="1">
    <source>
        <dbReference type="ARBA" id="ARBA00009427"/>
    </source>
</evidence>
<feature type="domain" description="Cytidylate kinase" evidence="9">
    <location>
        <begin position="21"/>
        <end position="233"/>
    </location>
</feature>
<evidence type="ECO:0000256" key="8">
    <source>
        <dbReference type="HAMAP-Rule" id="MF_00238"/>
    </source>
</evidence>
<evidence type="ECO:0000256" key="5">
    <source>
        <dbReference type="ARBA" id="ARBA00022840"/>
    </source>
</evidence>
<dbReference type="Proteomes" id="UP001596391">
    <property type="component" value="Unassembled WGS sequence"/>
</dbReference>
<proteinExistence type="inferred from homology"/>
<name>A0ABW1Z6B5_9BACT</name>